<dbReference type="Pfam" id="PF01336">
    <property type="entry name" value="tRNA_anti-codon"/>
    <property type="match status" value="1"/>
</dbReference>
<dbReference type="PANTHER" id="PTHR37294:SF1">
    <property type="entry name" value="3'-5' EXORIBONUCLEASE YHAM"/>
    <property type="match status" value="1"/>
</dbReference>
<dbReference type="PROSITE" id="PS51831">
    <property type="entry name" value="HD"/>
    <property type="match status" value="1"/>
</dbReference>
<name>A0ABY1A9S5_9LACO</name>
<dbReference type="Proteomes" id="UP000182089">
    <property type="component" value="Unassembled WGS sequence"/>
</dbReference>
<dbReference type="InterPro" id="IPR003607">
    <property type="entry name" value="HD/PDEase_dom"/>
</dbReference>
<dbReference type="SUPFAM" id="SSF109604">
    <property type="entry name" value="HD-domain/PDEase-like"/>
    <property type="match status" value="1"/>
</dbReference>
<dbReference type="InterPro" id="IPR006675">
    <property type="entry name" value="HDIG_dom"/>
</dbReference>
<gene>
    <name evidence="3" type="ORF">SAMN05216431_102150</name>
</gene>
<dbReference type="CDD" id="cd00077">
    <property type="entry name" value="HDc"/>
    <property type="match status" value="1"/>
</dbReference>
<evidence type="ECO:0000256" key="1">
    <source>
        <dbReference type="ARBA" id="ARBA00022801"/>
    </source>
</evidence>
<reference evidence="3 4" key="1">
    <citation type="submission" date="2016-10" db="EMBL/GenBank/DDBJ databases">
        <authorList>
            <person name="Varghese N."/>
            <person name="Submissions S."/>
        </authorList>
    </citation>
    <scope>NUCLEOTIDE SEQUENCE [LARGE SCALE GENOMIC DNA]</scope>
    <source>
        <strain evidence="3 4">WC1T17</strain>
    </source>
</reference>
<dbReference type="PANTHER" id="PTHR37294">
    <property type="entry name" value="3'-5' EXORIBONUCLEASE YHAM"/>
    <property type="match status" value="1"/>
</dbReference>
<comment type="caution">
    <text evidence="3">The sequence shown here is derived from an EMBL/GenBank/DDBJ whole genome shotgun (WGS) entry which is preliminary data.</text>
</comment>
<evidence type="ECO:0000313" key="4">
    <source>
        <dbReference type="Proteomes" id="UP000182089"/>
    </source>
</evidence>
<protein>
    <submittedName>
        <fullName evidence="3">3'-5' exoribonuclease</fullName>
    </submittedName>
</protein>
<accession>A0ABY1A9S5</accession>
<evidence type="ECO:0000259" key="2">
    <source>
        <dbReference type="PROSITE" id="PS51831"/>
    </source>
</evidence>
<dbReference type="InterPro" id="IPR012340">
    <property type="entry name" value="NA-bd_OB-fold"/>
</dbReference>
<dbReference type="Gene3D" id="2.40.50.140">
    <property type="entry name" value="Nucleic acid-binding proteins"/>
    <property type="match status" value="1"/>
</dbReference>
<evidence type="ECO:0000313" key="3">
    <source>
        <dbReference type="EMBL" id="SEM41774.1"/>
    </source>
</evidence>
<dbReference type="InterPro" id="IPR050798">
    <property type="entry name" value="YhaM_exoribonuc/phosphodiest"/>
</dbReference>
<dbReference type="EMBL" id="FOCC01000002">
    <property type="protein sequence ID" value="SEM41774.1"/>
    <property type="molecule type" value="Genomic_DNA"/>
</dbReference>
<dbReference type="CDD" id="cd04492">
    <property type="entry name" value="YhaM_OBF_like"/>
    <property type="match status" value="1"/>
</dbReference>
<proteinExistence type="predicted"/>
<dbReference type="InterPro" id="IPR006674">
    <property type="entry name" value="HD_domain"/>
</dbReference>
<dbReference type="Pfam" id="PF01966">
    <property type="entry name" value="HD"/>
    <property type="match status" value="1"/>
</dbReference>
<keyword evidence="1" id="KW-0378">Hydrolase</keyword>
<dbReference type="Gene3D" id="1.10.3210.10">
    <property type="entry name" value="Hypothetical protein af1432"/>
    <property type="match status" value="1"/>
</dbReference>
<dbReference type="SUPFAM" id="SSF50249">
    <property type="entry name" value="Nucleic acid-binding proteins"/>
    <property type="match status" value="1"/>
</dbReference>
<organism evidence="3 4">
    <name type="scientific">Ligilactobacillus ruminis</name>
    <dbReference type="NCBI Taxonomy" id="1623"/>
    <lineage>
        <taxon>Bacteria</taxon>
        <taxon>Bacillati</taxon>
        <taxon>Bacillota</taxon>
        <taxon>Bacilli</taxon>
        <taxon>Lactobacillales</taxon>
        <taxon>Lactobacillaceae</taxon>
        <taxon>Ligilactobacillus</taxon>
    </lineage>
</organism>
<dbReference type="InterPro" id="IPR004365">
    <property type="entry name" value="NA-bd_OB_tRNA"/>
</dbReference>
<dbReference type="SMART" id="SM00471">
    <property type="entry name" value="HDc"/>
    <property type="match status" value="1"/>
</dbReference>
<sequence>MAKQLFDYEVGEQVDLFALIKSADVRTAKNGNHFIALKFADKSGTISAKFWDASDKEIKLFQPGKVVYLNGKRETYQNNPQIKISHLRLAKDDEPNNPSLYLQDAPEDQSQMQVELQTFISQIKNKTWHDVVLALVTKYQEAFFTYPAAKSNHHAYAGGLIYHTLTILKLAQGVAKVYPVNTSLLYAGAILHDMGKLKELSGAVATTYTMEGNLLGHIVLIDEEVVLTMQKLGIDLDSEDAVLLRHMIISHHGLLEYGSPQTPKLLEADILHQLDNLDASVQMIRAAVGHTQEGQFTEKLFALDGRMFYHPQD</sequence>
<dbReference type="NCBIfam" id="TIGR00277">
    <property type="entry name" value="HDIG"/>
    <property type="match status" value="1"/>
</dbReference>
<feature type="domain" description="HD" evidence="2">
    <location>
        <begin position="160"/>
        <end position="280"/>
    </location>
</feature>